<reference evidence="2 3" key="1">
    <citation type="journal article" date="2016" name="DNA Res.">
        <title>The draft genome of MD-2 pineapple using hybrid error correction of long reads.</title>
        <authorList>
            <person name="Redwan R.M."/>
            <person name="Saidin A."/>
            <person name="Kumar S.V."/>
        </authorList>
    </citation>
    <scope>NUCLEOTIDE SEQUENCE [LARGE SCALE GENOMIC DNA]</scope>
    <source>
        <strain evidence="3">cv. MD2</strain>
        <tissue evidence="2">Leaf</tissue>
    </source>
</reference>
<gene>
    <name evidence="2" type="ORF">ACMD2_05807</name>
</gene>
<dbReference type="InterPro" id="IPR055296">
    <property type="entry name" value="SRL2-like"/>
</dbReference>
<comment type="caution">
    <text evidence="2">The sequence shown here is derived from an EMBL/GenBank/DDBJ whole genome shotgun (WGS) entry which is preliminary data.</text>
</comment>
<sequence length="994" mass="111339">MGFVSRKLFPSCGSMCVCCPALRPSSRRPVKRYKKLLAEIFPKTLDGPPNERKIMKLCEYAAKNPIRIPKIAKFLEQRSHKELRAGHVNFVKIIIEIYSKLLFICKEQMAYFAISLLNVIIELLESKQQDAILILGCQTLTRFIYSQVDNTYARNIESLVHKVCMLACEQGEEQKSPLRAASLQCLSAMVWFMTEHSYIFADFDEIINAILENYRIDERINGNDERHESQHNWVDEVVRCEAKAGLVVGNDVNTNSTTARSRPTVKDCSTLTGEERESPEVWSHICIQKLAELAKESTTMRRVLEPMLLYFDTRRQWAPRRGLALLVLSDMCYLEKTSGNEQLILAAIIRHLDHKNVVNDPRIKSDIIQTATSLARQLRSRGVVAEIGVVCDLCRHLRKSLQATVESAGLEESNLNESLQNSIEDCLLEIVKGINDLRPLFDMIAITLEKLPTAAAVARATVGSLLILSHIISLTLINLQLQMVFPEALLLQLLKAMMHPDVETRLGAHQMYAAILVRASNHPRSETEYLYETRKWQSRTTSVFASATALLEKLRREKESLNVDKHGGSAHDDIKERIMWDEESKHSWARRNSTYFSKLGFSVIDRIVNSTNSTEMGANIILLTEEQVDQLLSGFWMQANQADNLPFNFEAIAHSFCLTLLSYRLKSSSHSNTVKFFQLPLSLRNASLVPNGLLSPSCQRSLFTLATSMLAFAGRIFQITELTDSLKSFATLNIDPFLKIAEDSQLYVRPQSDLKDYGTDADQQAARSTLVDLRKLVGSSDKQLLDIIIHALSNLTDLEKDVLERQLTETFIPEDISLFGSCPALDWANTRALALSEESLSFDEECSRTSSIDGEMVGESPHTDIPRLISNVPAAPSFPHLISVGQLVESALHVAGQVAGTSVSTSPVPYGTMASQCEALGTVTRKKLSSWLVNGPDLVEDTHMPVLPMTQQFGLQKVNAYGFEKDLSEPSEPWMALRLPPASPFDNFLKAAGC</sequence>
<dbReference type="AlphaFoldDB" id="A0A199VXS1"/>
<dbReference type="PANTHER" id="PTHR46087">
    <property type="entry name" value="PUTATIVE, EXPRESSED-RELATED"/>
    <property type="match status" value="1"/>
</dbReference>
<dbReference type="Proteomes" id="UP000092600">
    <property type="component" value="Unassembled WGS sequence"/>
</dbReference>
<organism evidence="2 3">
    <name type="scientific">Ananas comosus</name>
    <name type="common">Pineapple</name>
    <name type="synonym">Ananas ananas</name>
    <dbReference type="NCBI Taxonomy" id="4615"/>
    <lineage>
        <taxon>Eukaryota</taxon>
        <taxon>Viridiplantae</taxon>
        <taxon>Streptophyta</taxon>
        <taxon>Embryophyta</taxon>
        <taxon>Tracheophyta</taxon>
        <taxon>Spermatophyta</taxon>
        <taxon>Magnoliopsida</taxon>
        <taxon>Liliopsida</taxon>
        <taxon>Poales</taxon>
        <taxon>Bromeliaceae</taxon>
        <taxon>Bromelioideae</taxon>
        <taxon>Ananas</taxon>
    </lineage>
</organism>
<dbReference type="PANTHER" id="PTHR46087:SF11">
    <property type="entry name" value="PROTEIN SEMI-ROLLED LEAF 2"/>
    <property type="match status" value="1"/>
</dbReference>
<dbReference type="STRING" id="4615.A0A199VXS1"/>
<accession>A0A199VXS1</accession>
<dbReference type="SUPFAM" id="SSF48371">
    <property type="entry name" value="ARM repeat"/>
    <property type="match status" value="1"/>
</dbReference>
<evidence type="ECO:0000313" key="2">
    <source>
        <dbReference type="EMBL" id="OAY81746.1"/>
    </source>
</evidence>
<name>A0A199VXS1_ANACO</name>
<evidence type="ECO:0000256" key="1">
    <source>
        <dbReference type="SAM" id="MobiDB-lite"/>
    </source>
</evidence>
<dbReference type="Pfam" id="PF21052">
    <property type="entry name" value="EFR3_ARM"/>
    <property type="match status" value="1"/>
</dbReference>
<protein>
    <submittedName>
        <fullName evidence="2">Protein EFR</fullName>
    </submittedName>
</protein>
<proteinExistence type="predicted"/>
<dbReference type="InterPro" id="IPR016024">
    <property type="entry name" value="ARM-type_fold"/>
</dbReference>
<feature type="region of interest" description="Disordered" evidence="1">
    <location>
        <begin position="253"/>
        <end position="273"/>
    </location>
</feature>
<feature type="compositionally biased region" description="Polar residues" evidence="1">
    <location>
        <begin position="253"/>
        <end position="272"/>
    </location>
</feature>
<dbReference type="EMBL" id="LSRQ01000610">
    <property type="protein sequence ID" value="OAY81746.1"/>
    <property type="molecule type" value="Genomic_DNA"/>
</dbReference>
<dbReference type="InterPro" id="IPR049152">
    <property type="entry name" value="EFR3-like_ARM"/>
</dbReference>
<evidence type="ECO:0000313" key="3">
    <source>
        <dbReference type="Proteomes" id="UP000092600"/>
    </source>
</evidence>